<dbReference type="RefSeq" id="WP_170194716.1">
    <property type="nucleotide sequence ID" value="NZ_JABBNB010000012.1"/>
</dbReference>
<feature type="transmembrane region" description="Helical" evidence="2">
    <location>
        <begin position="436"/>
        <end position="455"/>
    </location>
</feature>
<proteinExistence type="predicted"/>
<dbReference type="Proteomes" id="UP000550729">
    <property type="component" value="Unassembled WGS sequence"/>
</dbReference>
<accession>A0A848KVC8</accession>
<keyword evidence="2" id="KW-1133">Transmembrane helix</keyword>
<keyword evidence="2" id="KW-0472">Membrane</keyword>
<feature type="transmembrane region" description="Helical" evidence="2">
    <location>
        <begin position="150"/>
        <end position="170"/>
    </location>
</feature>
<feature type="transmembrane region" description="Helical" evidence="2">
    <location>
        <begin position="373"/>
        <end position="392"/>
    </location>
</feature>
<feature type="transmembrane region" description="Helical" evidence="2">
    <location>
        <begin position="296"/>
        <end position="320"/>
    </location>
</feature>
<gene>
    <name evidence="3" type="ORF">HH308_13420</name>
</gene>
<name>A0A848KVC8_9ACTN</name>
<feature type="transmembrane region" description="Helical" evidence="2">
    <location>
        <begin position="177"/>
        <end position="197"/>
    </location>
</feature>
<sequence length="545" mass="58554">MPENSEPDSSTPGNSSTDASDPTSTPRPDEPSDAAPTSPTLTTDPPPSDSPTRAAPPPRRTPHVAWWVSRHTDVVFPRSTLLSALAVGVLGALCWRPADLGIGLTITGIAAVATVMWSAPDDFRRRLSPYWIAVMVGVVALLLVPTFRAAGWVTVFCLFAAVVASAALFVEARGIRGLWLASLSPFLAPFLAAVTAVRRPPRVARTGTRPSITLIAVVATTTIVLLVVFGALFASADATFGSLFKIQISTDAGPTIAAALFSGIFVAVVTLGGIALVSQGTDYPDRPRPTTPIWAWATPVGALFAMFLLFLGVQATAWFGGDDFVRRTADLTYSQYAVQGFWQLLIVGVLVIGVTVSAWHFVDADDARSRRAARILLGGLCIATLAVGASAIHRMTGYIHSYGMTEERIFGIFVELLVGIVIVGFLIAGARMSTVWLTKSIVVAGLFATVGFAAINPDQRIASYNIDRFETAGKLDTFYLGGLSADASGEFDRLPADLRACVDWRFARDHDAARSWRAFTFSRYTPPAQADRWYDEHCVRHVTHR</sequence>
<feature type="compositionally biased region" description="Pro residues" evidence="1">
    <location>
        <begin position="44"/>
        <end position="59"/>
    </location>
</feature>
<feature type="transmembrane region" description="Helical" evidence="2">
    <location>
        <begin position="412"/>
        <end position="430"/>
    </location>
</feature>
<feature type="compositionally biased region" description="Low complexity" evidence="1">
    <location>
        <begin position="15"/>
        <end position="26"/>
    </location>
</feature>
<feature type="transmembrane region" description="Helical" evidence="2">
    <location>
        <begin position="212"/>
        <end position="234"/>
    </location>
</feature>
<dbReference type="Pfam" id="PF13687">
    <property type="entry name" value="DUF4153"/>
    <property type="match status" value="1"/>
</dbReference>
<evidence type="ECO:0000313" key="4">
    <source>
        <dbReference type="Proteomes" id="UP000550729"/>
    </source>
</evidence>
<feature type="transmembrane region" description="Helical" evidence="2">
    <location>
        <begin position="101"/>
        <end position="120"/>
    </location>
</feature>
<evidence type="ECO:0000256" key="2">
    <source>
        <dbReference type="SAM" id="Phobius"/>
    </source>
</evidence>
<feature type="transmembrane region" description="Helical" evidence="2">
    <location>
        <begin position="341"/>
        <end position="361"/>
    </location>
</feature>
<evidence type="ECO:0000256" key="1">
    <source>
        <dbReference type="SAM" id="MobiDB-lite"/>
    </source>
</evidence>
<feature type="transmembrane region" description="Helical" evidence="2">
    <location>
        <begin position="75"/>
        <end position="95"/>
    </location>
</feature>
<feature type="transmembrane region" description="Helical" evidence="2">
    <location>
        <begin position="127"/>
        <end position="144"/>
    </location>
</feature>
<organism evidence="3 4">
    <name type="scientific">Gordonia asplenii</name>
    <dbReference type="NCBI Taxonomy" id="2725283"/>
    <lineage>
        <taxon>Bacteria</taxon>
        <taxon>Bacillati</taxon>
        <taxon>Actinomycetota</taxon>
        <taxon>Actinomycetes</taxon>
        <taxon>Mycobacteriales</taxon>
        <taxon>Gordoniaceae</taxon>
        <taxon>Gordonia</taxon>
    </lineage>
</organism>
<dbReference type="EMBL" id="JABBNB010000012">
    <property type="protein sequence ID" value="NMO02212.1"/>
    <property type="molecule type" value="Genomic_DNA"/>
</dbReference>
<keyword evidence="2" id="KW-0812">Transmembrane</keyword>
<comment type="caution">
    <text evidence="3">The sequence shown here is derived from an EMBL/GenBank/DDBJ whole genome shotgun (WGS) entry which is preliminary data.</text>
</comment>
<feature type="region of interest" description="Disordered" evidence="1">
    <location>
        <begin position="1"/>
        <end position="60"/>
    </location>
</feature>
<dbReference type="InterPro" id="IPR025291">
    <property type="entry name" value="DUF4153"/>
</dbReference>
<protein>
    <submittedName>
        <fullName evidence="3">DUF4173 domain-containing protein</fullName>
    </submittedName>
</protein>
<reference evidence="3 4" key="1">
    <citation type="submission" date="2020-04" db="EMBL/GenBank/DDBJ databases">
        <title>Gordonia sp. nov. TBRC 11910.</title>
        <authorList>
            <person name="Suriyachadkun C."/>
        </authorList>
    </citation>
    <scope>NUCLEOTIDE SEQUENCE [LARGE SCALE GENOMIC DNA]</scope>
    <source>
        <strain evidence="3 4">TBRC 11910</strain>
    </source>
</reference>
<feature type="compositionally biased region" description="Low complexity" evidence="1">
    <location>
        <begin position="33"/>
        <end position="43"/>
    </location>
</feature>
<keyword evidence="4" id="KW-1185">Reference proteome</keyword>
<dbReference type="AlphaFoldDB" id="A0A848KVC8"/>
<feature type="transmembrane region" description="Helical" evidence="2">
    <location>
        <begin position="255"/>
        <end position="276"/>
    </location>
</feature>
<evidence type="ECO:0000313" key="3">
    <source>
        <dbReference type="EMBL" id="NMO02212.1"/>
    </source>
</evidence>